<dbReference type="AlphaFoldDB" id="A0A1Z3HT00"/>
<gene>
    <name evidence="1" type="ORF">XM38_043370</name>
</gene>
<keyword evidence="2" id="KW-1185">Reference proteome</keyword>
<accession>A0A1Z3HT00</accession>
<sequence>MPIDGDRILAQWPFPEYPGQIQTMLTLPDLVVNQVVEIRAGFWLCVFGKGGIGDQGKALWVLDGLQRKINIEVWPIEMARVGFF</sequence>
<dbReference type="EMBL" id="CP021983">
    <property type="protein sequence ID" value="ASC73372.1"/>
    <property type="molecule type" value="Genomic_DNA"/>
</dbReference>
<dbReference type="Proteomes" id="UP000191901">
    <property type="component" value="Chromosome"/>
</dbReference>
<organism evidence="1 2">
    <name type="scientific">Halomicronema hongdechloris C2206</name>
    <dbReference type="NCBI Taxonomy" id="1641165"/>
    <lineage>
        <taxon>Bacteria</taxon>
        <taxon>Bacillati</taxon>
        <taxon>Cyanobacteriota</taxon>
        <taxon>Cyanophyceae</taxon>
        <taxon>Nodosilineales</taxon>
        <taxon>Nodosilineaceae</taxon>
        <taxon>Halomicronema</taxon>
    </lineage>
</organism>
<proteinExistence type="predicted"/>
<evidence type="ECO:0000313" key="1">
    <source>
        <dbReference type="EMBL" id="ASC73372.1"/>
    </source>
</evidence>
<protein>
    <submittedName>
        <fullName evidence="1">Uncharacterized protein</fullName>
    </submittedName>
</protein>
<reference evidence="1 2" key="1">
    <citation type="journal article" date="2016" name="Biochim. Biophys. Acta">
        <title>Characterization of red-shifted phycobilisomes isolated from the chlorophyll f-containing cyanobacterium Halomicronema hongdechloris.</title>
        <authorList>
            <person name="Li Y."/>
            <person name="Lin Y."/>
            <person name="Garvey C.J."/>
            <person name="Birch D."/>
            <person name="Corkery R.W."/>
            <person name="Loughlin P.C."/>
            <person name="Scheer H."/>
            <person name="Willows R.D."/>
            <person name="Chen M."/>
        </authorList>
    </citation>
    <scope>NUCLEOTIDE SEQUENCE [LARGE SCALE GENOMIC DNA]</scope>
    <source>
        <strain evidence="1 2">C2206</strain>
    </source>
</reference>
<evidence type="ECO:0000313" key="2">
    <source>
        <dbReference type="Proteomes" id="UP000191901"/>
    </source>
</evidence>
<name>A0A1Z3HT00_9CYAN</name>
<dbReference type="KEGG" id="hhg:XM38_043370"/>